<evidence type="ECO:0000256" key="3">
    <source>
        <dbReference type="ARBA" id="ARBA00022729"/>
    </source>
</evidence>
<evidence type="ECO:0000259" key="5">
    <source>
        <dbReference type="Pfam" id="PF09084"/>
    </source>
</evidence>
<keyword evidence="3 4" id="KW-0732">Signal</keyword>
<gene>
    <name evidence="6" type="ORF">PSQ40_05725</name>
</gene>
<proteinExistence type="inferred from homology"/>
<reference evidence="6 7" key="1">
    <citation type="submission" date="2023-02" db="EMBL/GenBank/DDBJ databases">
        <title>Bacterial whole genomic sequence of Curvibacter sp. HBC61.</title>
        <authorList>
            <person name="Le V."/>
            <person name="Ko S.-R."/>
            <person name="Ahn C.-Y."/>
            <person name="Oh H.-M."/>
        </authorList>
    </citation>
    <scope>NUCLEOTIDE SEQUENCE [LARGE SCALE GENOMIC DNA]</scope>
    <source>
        <strain evidence="6 7">HBC61</strain>
    </source>
</reference>
<dbReference type="Gene3D" id="3.40.190.10">
    <property type="entry name" value="Periplasmic binding protein-like II"/>
    <property type="match status" value="2"/>
</dbReference>
<keyword evidence="7" id="KW-1185">Reference proteome</keyword>
<evidence type="ECO:0000256" key="4">
    <source>
        <dbReference type="SAM" id="SignalP"/>
    </source>
</evidence>
<comment type="similarity">
    <text evidence="2">Belongs to the bacterial solute-binding protein SsuA/TauA family.</text>
</comment>
<accession>A0ABT5MVI8</accession>
<dbReference type="PANTHER" id="PTHR30024:SF47">
    <property type="entry name" value="TAURINE-BINDING PERIPLASMIC PROTEIN"/>
    <property type="match status" value="1"/>
</dbReference>
<name>A0ABT5MVI8_9BURK</name>
<evidence type="ECO:0000313" key="7">
    <source>
        <dbReference type="Proteomes" id="UP001528673"/>
    </source>
</evidence>
<feature type="domain" description="SsuA/THI5-like" evidence="5">
    <location>
        <begin position="40"/>
        <end position="247"/>
    </location>
</feature>
<dbReference type="SUPFAM" id="SSF53850">
    <property type="entry name" value="Periplasmic binding protein-like II"/>
    <property type="match status" value="1"/>
</dbReference>
<protein>
    <submittedName>
        <fullName evidence="6">ABC transporter substrate-binding protein</fullName>
    </submittedName>
</protein>
<evidence type="ECO:0000256" key="2">
    <source>
        <dbReference type="ARBA" id="ARBA00010742"/>
    </source>
</evidence>
<evidence type="ECO:0000256" key="1">
    <source>
        <dbReference type="ARBA" id="ARBA00004418"/>
    </source>
</evidence>
<dbReference type="Proteomes" id="UP001528673">
    <property type="component" value="Unassembled WGS sequence"/>
</dbReference>
<dbReference type="RefSeq" id="WP_273949525.1">
    <property type="nucleotide sequence ID" value="NZ_JAQSIP010000002.1"/>
</dbReference>
<sequence length="321" mass="34075">MGRSTFKVASLMAAVGLAVGLAAPAQAQETKIVLGMSGWTGFAPLTLADKAGIFKKHGLDVELKMIPQKDRHLALASKAIQCAATTVETHVAWNANGVPIVQIFQMDKSYGADGLAVRNDIKGFADLKGKTIGVDAPGTAPYFGLAWMLSKNGMSLKDVKITTLAPQAAAQAFVAGQNDAAMTYEPYLSTVRDNASAGKILATTLDYPMVMDTVGCDPTWLKANAKAAQALTDSYFAALEMIKAEPAKSHELMGSAVKQTGEQFAKSAAYLRWQDKAANQKFFAGELTAFMKDATTILLEAGIIRKAPENLAATFDASFIK</sequence>
<comment type="caution">
    <text evidence="6">The sequence shown here is derived from an EMBL/GenBank/DDBJ whole genome shotgun (WGS) entry which is preliminary data.</text>
</comment>
<evidence type="ECO:0000313" key="6">
    <source>
        <dbReference type="EMBL" id="MDD0838065.1"/>
    </source>
</evidence>
<organism evidence="6 7">
    <name type="scientific">Curvibacter cyanobacteriorum</name>
    <dbReference type="NCBI Taxonomy" id="3026422"/>
    <lineage>
        <taxon>Bacteria</taxon>
        <taxon>Pseudomonadati</taxon>
        <taxon>Pseudomonadota</taxon>
        <taxon>Betaproteobacteria</taxon>
        <taxon>Burkholderiales</taxon>
        <taxon>Comamonadaceae</taxon>
        <taxon>Curvibacter</taxon>
    </lineage>
</organism>
<dbReference type="InterPro" id="IPR015168">
    <property type="entry name" value="SsuA/THI5"/>
</dbReference>
<feature type="signal peptide" evidence="4">
    <location>
        <begin position="1"/>
        <end position="27"/>
    </location>
</feature>
<feature type="chain" id="PRO_5047373188" evidence="4">
    <location>
        <begin position="28"/>
        <end position="321"/>
    </location>
</feature>
<dbReference type="Pfam" id="PF09084">
    <property type="entry name" value="NMT1"/>
    <property type="match status" value="1"/>
</dbReference>
<comment type="subcellular location">
    <subcellularLocation>
        <location evidence="1">Periplasm</location>
    </subcellularLocation>
</comment>
<dbReference type="EMBL" id="JAQSIP010000002">
    <property type="protein sequence ID" value="MDD0838065.1"/>
    <property type="molecule type" value="Genomic_DNA"/>
</dbReference>
<dbReference type="PANTHER" id="PTHR30024">
    <property type="entry name" value="ALIPHATIC SULFONATES-BINDING PROTEIN-RELATED"/>
    <property type="match status" value="1"/>
</dbReference>